<dbReference type="PROSITE" id="PS51257">
    <property type="entry name" value="PROKAR_LIPOPROTEIN"/>
    <property type="match status" value="1"/>
</dbReference>
<protein>
    <submittedName>
        <fullName evidence="3">Ig-like domain-containing protein</fullName>
    </submittedName>
</protein>
<dbReference type="Proteomes" id="UP000500826">
    <property type="component" value="Chromosome"/>
</dbReference>
<dbReference type="InterPro" id="IPR008964">
    <property type="entry name" value="Invasin/intimin_cell_adhesion"/>
</dbReference>
<feature type="region of interest" description="Disordered" evidence="1">
    <location>
        <begin position="106"/>
        <end position="146"/>
    </location>
</feature>
<feature type="signal peptide" evidence="2">
    <location>
        <begin position="1"/>
        <end position="18"/>
    </location>
</feature>
<feature type="compositionally biased region" description="Low complexity" evidence="1">
    <location>
        <begin position="109"/>
        <end position="131"/>
    </location>
</feature>
<feature type="chain" id="PRO_5046523166" evidence="2">
    <location>
        <begin position="19"/>
        <end position="146"/>
    </location>
</feature>
<keyword evidence="2" id="KW-0732">Signal</keyword>
<dbReference type="Gene3D" id="2.60.40.10">
    <property type="entry name" value="Immunoglobulins"/>
    <property type="match status" value="1"/>
</dbReference>
<keyword evidence="4" id="KW-1185">Reference proteome</keyword>
<feature type="compositionally biased region" description="Gly residues" evidence="1">
    <location>
        <begin position="25"/>
        <end position="42"/>
    </location>
</feature>
<reference evidence="3 4" key="2">
    <citation type="submission" date="2020-05" db="EMBL/GenBank/DDBJ databases">
        <authorList>
            <person name="Khan S.A."/>
            <person name="Jeon C.O."/>
            <person name="Chun B.H."/>
        </authorList>
    </citation>
    <scope>NUCLEOTIDE SEQUENCE [LARGE SCALE GENOMIC DNA]</scope>
    <source>
        <strain evidence="3 4">H242</strain>
    </source>
</reference>
<evidence type="ECO:0000256" key="1">
    <source>
        <dbReference type="SAM" id="MobiDB-lite"/>
    </source>
</evidence>
<dbReference type="InterPro" id="IPR013783">
    <property type="entry name" value="Ig-like_fold"/>
</dbReference>
<dbReference type="EMBL" id="CP053418">
    <property type="protein sequence ID" value="QJW85224.1"/>
    <property type="molecule type" value="Genomic_DNA"/>
</dbReference>
<evidence type="ECO:0000313" key="4">
    <source>
        <dbReference type="Proteomes" id="UP000500826"/>
    </source>
</evidence>
<accession>A0ABX6P578</accession>
<evidence type="ECO:0000256" key="2">
    <source>
        <dbReference type="SAM" id="SignalP"/>
    </source>
</evidence>
<evidence type="ECO:0000313" key="3">
    <source>
        <dbReference type="EMBL" id="QJW85224.1"/>
    </source>
</evidence>
<name>A0ABX6P578_9BURK</name>
<sequence>MNRFFKTLATALVTVALAACGGGGGSSGSNPNGGGGGSGGGTNTPATDSMIYTLSKAALDNTGTDVSLLTVTALDANNNPVKGVPLSVSVNTGVYTPITIETDANGRLPATSASAPIAPTARSPPRSARGPSAPPPWWKSSAARSA</sequence>
<proteinExistence type="predicted"/>
<feature type="region of interest" description="Disordered" evidence="1">
    <location>
        <begin position="25"/>
        <end position="47"/>
    </location>
</feature>
<dbReference type="SUPFAM" id="SSF49373">
    <property type="entry name" value="Invasin/intimin cell-adhesion fragments"/>
    <property type="match status" value="1"/>
</dbReference>
<gene>
    <name evidence="3" type="ORF">HK414_22805</name>
</gene>
<reference evidence="3 4" key="1">
    <citation type="submission" date="2020-05" db="EMBL/GenBank/DDBJ databases">
        <title>Ramlibacter rhizophilus sp. nov., isolated from rhizosphere soil of national flower Mugunghwa from South Korea.</title>
        <authorList>
            <person name="Zheng-Fei Y."/>
            <person name="Huan T."/>
        </authorList>
    </citation>
    <scope>NUCLEOTIDE SEQUENCE [LARGE SCALE GENOMIC DNA]</scope>
    <source>
        <strain evidence="3 4">H242</strain>
    </source>
</reference>
<organism evidence="3 4">
    <name type="scientific">Ramlibacter terrae</name>
    <dbReference type="NCBI Taxonomy" id="2732511"/>
    <lineage>
        <taxon>Bacteria</taxon>
        <taxon>Pseudomonadati</taxon>
        <taxon>Pseudomonadota</taxon>
        <taxon>Betaproteobacteria</taxon>
        <taxon>Burkholderiales</taxon>
        <taxon>Comamonadaceae</taxon>
        <taxon>Ramlibacter</taxon>
    </lineage>
</organism>